<keyword evidence="4 6" id="KW-1133">Transmembrane helix</keyword>
<keyword evidence="2" id="KW-1003">Cell membrane</keyword>
<evidence type="ECO:0000256" key="4">
    <source>
        <dbReference type="ARBA" id="ARBA00022989"/>
    </source>
</evidence>
<dbReference type="EMBL" id="LIUT01000005">
    <property type="protein sequence ID" value="KOR82133.1"/>
    <property type="molecule type" value="Genomic_DNA"/>
</dbReference>
<evidence type="ECO:0000256" key="6">
    <source>
        <dbReference type="SAM" id="Phobius"/>
    </source>
</evidence>
<comment type="caution">
    <text evidence="8">The sequence shown here is derived from an EMBL/GenBank/DDBJ whole genome shotgun (WGS) entry which is preliminary data.</text>
</comment>
<feature type="domain" description="Cardiolipin synthase N-terminal" evidence="7">
    <location>
        <begin position="17"/>
        <end position="61"/>
    </location>
</feature>
<keyword evidence="5 6" id="KW-0472">Membrane</keyword>
<dbReference type="GO" id="GO:0005886">
    <property type="term" value="C:plasma membrane"/>
    <property type="evidence" value="ECO:0007669"/>
    <property type="project" value="UniProtKB-SubCell"/>
</dbReference>
<protein>
    <submittedName>
        <fullName evidence="8">Transcriptional regulator</fullName>
    </submittedName>
</protein>
<evidence type="ECO:0000259" key="7">
    <source>
        <dbReference type="Pfam" id="PF13396"/>
    </source>
</evidence>
<evidence type="ECO:0000256" key="3">
    <source>
        <dbReference type="ARBA" id="ARBA00022692"/>
    </source>
</evidence>
<comment type="subcellular location">
    <subcellularLocation>
        <location evidence="1">Cell membrane</location>
        <topology evidence="1">Multi-pass membrane protein</topology>
    </subcellularLocation>
</comment>
<organism evidence="8 9">
    <name type="scientific">Paenibacillus solani</name>
    <dbReference type="NCBI Taxonomy" id="1705565"/>
    <lineage>
        <taxon>Bacteria</taxon>
        <taxon>Bacillati</taxon>
        <taxon>Bacillota</taxon>
        <taxon>Bacilli</taxon>
        <taxon>Bacillales</taxon>
        <taxon>Paenibacillaceae</taxon>
        <taxon>Paenibacillus</taxon>
    </lineage>
</organism>
<dbReference type="PATRIC" id="fig|1705565.3.peg.193"/>
<sequence>MNINWGLIWPIIALQAILAVTGFISLYKAEPASIRGSKWMWVFIILLGNILGSVAYFVAGRREA</sequence>
<dbReference type="Pfam" id="PF13396">
    <property type="entry name" value="PLDc_N"/>
    <property type="match status" value="1"/>
</dbReference>
<proteinExistence type="predicted"/>
<dbReference type="OrthoDB" id="3243324at2"/>
<feature type="transmembrane region" description="Helical" evidence="6">
    <location>
        <begin position="39"/>
        <end position="59"/>
    </location>
</feature>
<evidence type="ECO:0000256" key="2">
    <source>
        <dbReference type="ARBA" id="ARBA00022475"/>
    </source>
</evidence>
<dbReference type="Proteomes" id="UP000036932">
    <property type="component" value="Unassembled WGS sequence"/>
</dbReference>
<feature type="transmembrane region" description="Helical" evidence="6">
    <location>
        <begin position="6"/>
        <end position="27"/>
    </location>
</feature>
<evidence type="ECO:0000313" key="9">
    <source>
        <dbReference type="Proteomes" id="UP000036932"/>
    </source>
</evidence>
<dbReference type="AlphaFoldDB" id="A0A0M1NIP2"/>
<keyword evidence="3 6" id="KW-0812">Transmembrane</keyword>
<evidence type="ECO:0000256" key="5">
    <source>
        <dbReference type="ARBA" id="ARBA00023136"/>
    </source>
</evidence>
<evidence type="ECO:0000313" key="8">
    <source>
        <dbReference type="EMBL" id="KOR82133.1"/>
    </source>
</evidence>
<name>A0A0M1NIP2_9BACL</name>
<reference evidence="9" key="1">
    <citation type="submission" date="2015-08" db="EMBL/GenBank/DDBJ databases">
        <title>Genome sequencing project for genomic taxonomy and phylogenomics of Bacillus-like bacteria.</title>
        <authorList>
            <person name="Liu B."/>
            <person name="Wang J."/>
            <person name="Zhu Y."/>
            <person name="Liu G."/>
            <person name="Chen Q."/>
            <person name="Chen Z."/>
            <person name="Lan J."/>
            <person name="Che J."/>
            <person name="Ge C."/>
            <person name="Shi H."/>
            <person name="Pan Z."/>
            <person name="Liu X."/>
        </authorList>
    </citation>
    <scope>NUCLEOTIDE SEQUENCE [LARGE SCALE GENOMIC DNA]</scope>
    <source>
        <strain evidence="9">FJAT-22460</strain>
    </source>
</reference>
<evidence type="ECO:0000256" key="1">
    <source>
        <dbReference type="ARBA" id="ARBA00004651"/>
    </source>
</evidence>
<dbReference type="InterPro" id="IPR027379">
    <property type="entry name" value="CLS_N"/>
</dbReference>
<keyword evidence="9" id="KW-1185">Reference proteome</keyword>
<gene>
    <name evidence="8" type="ORF">AM231_21345</name>
</gene>
<accession>A0A0M1NIP2</accession>